<keyword evidence="3" id="KW-1185">Reference proteome</keyword>
<evidence type="ECO:0000313" key="2">
    <source>
        <dbReference type="EMBL" id="OWY31892.1"/>
    </source>
</evidence>
<protein>
    <submittedName>
        <fullName evidence="2">Uncharacterized protein</fullName>
    </submittedName>
</protein>
<dbReference type="Proteomes" id="UP000214747">
    <property type="component" value="Unassembled WGS sequence"/>
</dbReference>
<dbReference type="EMBL" id="NJGV01000035">
    <property type="protein sequence ID" value="OWY31892.1"/>
    <property type="molecule type" value="Genomic_DNA"/>
</dbReference>
<evidence type="ECO:0000313" key="3">
    <source>
        <dbReference type="Proteomes" id="UP000214747"/>
    </source>
</evidence>
<accession>A0A225SN88</accession>
<dbReference type="GO" id="GO:0006310">
    <property type="term" value="P:DNA recombination"/>
    <property type="evidence" value="ECO:0007669"/>
    <property type="project" value="UniProtKB-KW"/>
</dbReference>
<name>A0A225SN88_9BURK</name>
<reference evidence="2 3" key="1">
    <citation type="journal article" date="2010" name="Int. J. Syst. Evol. Microbiol.">
        <title>Reclassification of Herbaspirillum putei as a later heterotypic synonym of Herbaspirillum huttiense, with the description of H. huttiense subsp. huttiense subsp. nov. and H. huttiense subsp. putei subsp. nov., comb. nov., and description of Herbaspirillum aquaticum sp. nov.</title>
        <authorList>
            <person name="Dobritsa A.P."/>
            <person name="Reddy M.C."/>
            <person name="Samadpour M."/>
        </authorList>
    </citation>
    <scope>NUCLEOTIDE SEQUENCE [LARGE SCALE GENOMIC DNA]</scope>
    <source>
        <strain evidence="2 3">IEH 4430</strain>
    </source>
</reference>
<dbReference type="AlphaFoldDB" id="A0A225SN88"/>
<keyword evidence="1" id="KW-0233">DNA recombination</keyword>
<sequence length="86" mass="9378">MRPAVGWGAALRQAGPQVRVHDLRHTYGTRLRAAGVSEEDRALLLGHASKSMPELYATGTVERLVDQANKVELTQKGMTILRVVNG</sequence>
<dbReference type="InterPro" id="IPR013762">
    <property type="entry name" value="Integrase-like_cat_sf"/>
</dbReference>
<dbReference type="GO" id="GO:0015074">
    <property type="term" value="P:DNA integration"/>
    <property type="evidence" value="ECO:0007669"/>
    <property type="project" value="InterPro"/>
</dbReference>
<dbReference type="Gene3D" id="1.10.443.10">
    <property type="entry name" value="Intergrase catalytic core"/>
    <property type="match status" value="1"/>
</dbReference>
<dbReference type="SUPFAM" id="SSF56349">
    <property type="entry name" value="DNA breaking-rejoining enzymes"/>
    <property type="match status" value="1"/>
</dbReference>
<proteinExistence type="predicted"/>
<evidence type="ECO:0000256" key="1">
    <source>
        <dbReference type="ARBA" id="ARBA00023172"/>
    </source>
</evidence>
<organism evidence="2 3">
    <name type="scientific">Herbaspirillum aquaticum</name>
    <dbReference type="NCBI Taxonomy" id="568783"/>
    <lineage>
        <taxon>Bacteria</taxon>
        <taxon>Pseudomonadati</taxon>
        <taxon>Pseudomonadota</taxon>
        <taxon>Betaproteobacteria</taxon>
        <taxon>Burkholderiales</taxon>
        <taxon>Oxalobacteraceae</taxon>
        <taxon>Herbaspirillum</taxon>
    </lineage>
</organism>
<comment type="caution">
    <text evidence="2">The sequence shown here is derived from an EMBL/GenBank/DDBJ whole genome shotgun (WGS) entry which is preliminary data.</text>
</comment>
<dbReference type="GO" id="GO:0003677">
    <property type="term" value="F:DNA binding"/>
    <property type="evidence" value="ECO:0007669"/>
    <property type="project" value="InterPro"/>
</dbReference>
<gene>
    <name evidence="2" type="ORF">CEJ45_23820</name>
</gene>
<dbReference type="InterPro" id="IPR011010">
    <property type="entry name" value="DNA_brk_join_enz"/>
</dbReference>